<dbReference type="InParanoid" id="A0A059BKS8"/>
<dbReference type="FunCoup" id="A0A059BKS8">
    <property type="interactions" value="2951"/>
</dbReference>
<organism evidence="1">
    <name type="scientific">Eucalyptus grandis</name>
    <name type="common">Flooded gum</name>
    <dbReference type="NCBI Taxonomy" id="71139"/>
    <lineage>
        <taxon>Eukaryota</taxon>
        <taxon>Viridiplantae</taxon>
        <taxon>Streptophyta</taxon>
        <taxon>Embryophyta</taxon>
        <taxon>Tracheophyta</taxon>
        <taxon>Spermatophyta</taxon>
        <taxon>Magnoliopsida</taxon>
        <taxon>eudicotyledons</taxon>
        <taxon>Gunneridae</taxon>
        <taxon>Pentapetalae</taxon>
        <taxon>rosids</taxon>
        <taxon>malvids</taxon>
        <taxon>Myrtales</taxon>
        <taxon>Myrtaceae</taxon>
        <taxon>Myrtoideae</taxon>
        <taxon>Eucalypteae</taxon>
        <taxon>Eucalyptus</taxon>
    </lineage>
</organism>
<dbReference type="Gramene" id="KCW66446">
    <property type="protein sequence ID" value="KCW66446"/>
    <property type="gene ID" value="EUGRSUZ_F00243"/>
</dbReference>
<dbReference type="STRING" id="71139.A0A059BKS8"/>
<dbReference type="EMBL" id="KK198758">
    <property type="protein sequence ID" value="KCW66446.1"/>
    <property type="molecule type" value="Genomic_DNA"/>
</dbReference>
<dbReference type="Pfam" id="PF14290">
    <property type="entry name" value="SDH5_plant"/>
    <property type="match status" value="1"/>
</dbReference>
<gene>
    <name evidence="1" type="ORF">EUGRSUZ_F00243</name>
</gene>
<dbReference type="GO" id="GO:0006099">
    <property type="term" value="P:tricarboxylic acid cycle"/>
    <property type="evidence" value="ECO:0007669"/>
    <property type="project" value="InterPro"/>
</dbReference>
<dbReference type="GO" id="GO:0045273">
    <property type="term" value="C:respiratory chain complex II (succinate dehydrogenase)"/>
    <property type="evidence" value="ECO:0007669"/>
    <property type="project" value="InterPro"/>
</dbReference>
<dbReference type="eggNOG" id="ENOG502QQK1">
    <property type="taxonomic scope" value="Eukaryota"/>
</dbReference>
<protein>
    <recommendedName>
        <fullName evidence="2">Succinate dehydrogenase subunit 5, mitochondrial</fullName>
    </recommendedName>
</protein>
<proteinExistence type="predicted"/>
<sequence>MEKKMAVLRSIISRSASARFRPASSSAAAVGRRGGFSLARHFAVPSRSLFGLSSQSVSAPPTRNLPFDCRPPCGMSMGSTRCFSEDVTHMPDFEDPNVLNAFKDLMAASWDEIPDNVVHDVKEALSRNTDDKAGQEVLANVYRAAEAVEEFTGVLTSLKMELDDSIGLSGEDVKPLSDEHASALQKIYERYTVYLDAFGPDEAYLRKKVETELGTKMIHLKMRCGGLGSEWGKVTVLGTSGLAGSYIEQRA</sequence>
<dbReference type="PANTHER" id="PTHR36139:SF1">
    <property type="entry name" value="SUCCINATE DEHYDROGENASE SUBUNIT 5, MITOCHONDRIAL"/>
    <property type="match status" value="1"/>
</dbReference>
<reference evidence="1" key="1">
    <citation type="submission" date="2013-07" db="EMBL/GenBank/DDBJ databases">
        <title>The genome of Eucalyptus grandis.</title>
        <authorList>
            <person name="Schmutz J."/>
            <person name="Hayes R."/>
            <person name="Myburg A."/>
            <person name="Tuskan G."/>
            <person name="Grattapaglia D."/>
            <person name="Rokhsar D.S."/>
        </authorList>
    </citation>
    <scope>NUCLEOTIDE SEQUENCE</scope>
    <source>
        <tissue evidence="1">Leaf extractions</tissue>
    </source>
</reference>
<dbReference type="AlphaFoldDB" id="A0A059BKS8"/>
<accession>A0A059BKS8</accession>
<evidence type="ECO:0000313" key="1">
    <source>
        <dbReference type="EMBL" id="KCW66446.1"/>
    </source>
</evidence>
<evidence type="ECO:0008006" key="2">
    <source>
        <dbReference type="Google" id="ProtNLM"/>
    </source>
</evidence>
<dbReference type="KEGG" id="egr:104447910"/>
<dbReference type="PANTHER" id="PTHR36139">
    <property type="entry name" value="SUCCINATE DEHYDROGENASE SUBUNIT 5, MITOCHONDRIAL"/>
    <property type="match status" value="1"/>
</dbReference>
<dbReference type="OMA" id="EIECAFK"/>
<dbReference type="InterPro" id="IPR025397">
    <property type="entry name" value="SDH5"/>
</dbReference>
<dbReference type="OrthoDB" id="1910373at2759"/>
<name>A0A059BKS8_EUCGR</name>